<accession>A0A562SCF1</accession>
<evidence type="ECO:0000313" key="3">
    <source>
        <dbReference type="Proteomes" id="UP000316167"/>
    </source>
</evidence>
<proteinExistence type="predicted"/>
<dbReference type="Proteomes" id="UP000316167">
    <property type="component" value="Unassembled WGS sequence"/>
</dbReference>
<protein>
    <recommendedName>
        <fullName evidence="4">Apea-like HEPN domain-containing protein</fullName>
    </recommendedName>
</protein>
<gene>
    <name evidence="2" type="ORF">IQ13_3429</name>
</gene>
<keyword evidence="1" id="KW-1133">Transmembrane helix</keyword>
<name>A0A562SCF1_9BACT</name>
<dbReference type="EMBL" id="VLLE01000006">
    <property type="protein sequence ID" value="TWI79037.1"/>
    <property type="molecule type" value="Genomic_DNA"/>
</dbReference>
<evidence type="ECO:0000313" key="2">
    <source>
        <dbReference type="EMBL" id="TWI79037.1"/>
    </source>
</evidence>
<feature type="transmembrane region" description="Helical" evidence="1">
    <location>
        <begin position="95"/>
        <end position="119"/>
    </location>
</feature>
<organism evidence="2 3">
    <name type="scientific">Lacibacter cauensis</name>
    <dbReference type="NCBI Taxonomy" id="510947"/>
    <lineage>
        <taxon>Bacteria</taxon>
        <taxon>Pseudomonadati</taxon>
        <taxon>Bacteroidota</taxon>
        <taxon>Chitinophagia</taxon>
        <taxon>Chitinophagales</taxon>
        <taxon>Chitinophagaceae</taxon>
        <taxon>Lacibacter</taxon>
    </lineage>
</organism>
<evidence type="ECO:0000256" key="1">
    <source>
        <dbReference type="SAM" id="Phobius"/>
    </source>
</evidence>
<comment type="caution">
    <text evidence="2">The sequence shown here is derived from an EMBL/GenBank/DDBJ whole genome shotgun (WGS) entry which is preliminary data.</text>
</comment>
<dbReference type="AlphaFoldDB" id="A0A562SCF1"/>
<dbReference type="RefSeq" id="WP_144887826.1">
    <property type="nucleotide sequence ID" value="NZ_VLLE01000006.1"/>
</dbReference>
<dbReference type="OrthoDB" id="1904255at2"/>
<sequence length="156" mass="18543">MSVTEWINARLGVALDETSLAEIKDFSLIWNIFEDRVCSNNFNIAEVQKRIRERIFNADAFTPHLQYFQDRYINEGNTTERFEFLYFRPNDRRKLVTRVLLGDLTSINDILLAIVVIIYRFRNNLFHGLKDISTIDQQRTNFETANSFLMTFLDQY</sequence>
<evidence type="ECO:0008006" key="4">
    <source>
        <dbReference type="Google" id="ProtNLM"/>
    </source>
</evidence>
<keyword evidence="3" id="KW-1185">Reference proteome</keyword>
<keyword evidence="1" id="KW-0472">Membrane</keyword>
<reference evidence="2 3" key="1">
    <citation type="journal article" date="2015" name="Stand. Genomic Sci.">
        <title>Genomic Encyclopedia of Bacterial and Archaeal Type Strains, Phase III: the genomes of soil and plant-associated and newly described type strains.</title>
        <authorList>
            <person name="Whitman W.B."/>
            <person name="Woyke T."/>
            <person name="Klenk H.P."/>
            <person name="Zhou Y."/>
            <person name="Lilburn T.G."/>
            <person name="Beck B.J."/>
            <person name="De Vos P."/>
            <person name="Vandamme P."/>
            <person name="Eisen J.A."/>
            <person name="Garrity G."/>
            <person name="Hugenholtz P."/>
            <person name="Kyrpides N.C."/>
        </authorList>
    </citation>
    <scope>NUCLEOTIDE SEQUENCE [LARGE SCALE GENOMIC DNA]</scope>
    <source>
        <strain evidence="2 3">CGMCC 1.7271</strain>
    </source>
</reference>
<keyword evidence="1" id="KW-0812">Transmembrane</keyword>